<comment type="caution">
    <text evidence="2">The sequence shown here is derived from an EMBL/GenBank/DDBJ whole genome shotgun (WGS) entry which is preliminary data.</text>
</comment>
<evidence type="ECO:0000256" key="1">
    <source>
        <dbReference type="SAM" id="MobiDB-lite"/>
    </source>
</evidence>
<name>A0ABR2Z5X3_9AGAR</name>
<keyword evidence="3" id="KW-1185">Reference proteome</keyword>
<proteinExistence type="predicted"/>
<evidence type="ECO:0000313" key="3">
    <source>
        <dbReference type="Proteomes" id="UP001437256"/>
    </source>
</evidence>
<feature type="compositionally biased region" description="Polar residues" evidence="1">
    <location>
        <begin position="61"/>
        <end position="70"/>
    </location>
</feature>
<feature type="region of interest" description="Disordered" evidence="1">
    <location>
        <begin position="101"/>
        <end position="143"/>
    </location>
</feature>
<gene>
    <name evidence="2" type="ORF">AAF712_016447</name>
</gene>
<reference evidence="2 3" key="1">
    <citation type="submission" date="2024-05" db="EMBL/GenBank/DDBJ databases">
        <title>A draft genome resource for the thread blight pathogen Marasmius tenuissimus strain MS-2.</title>
        <authorList>
            <person name="Yulfo-Soto G.E."/>
            <person name="Baruah I.K."/>
            <person name="Amoako-Attah I."/>
            <person name="Bukari Y."/>
            <person name="Meinhardt L.W."/>
            <person name="Bailey B.A."/>
            <person name="Cohen S.P."/>
        </authorList>
    </citation>
    <scope>NUCLEOTIDE SEQUENCE [LARGE SCALE GENOMIC DNA]</scope>
    <source>
        <strain evidence="2 3">MS-2</strain>
    </source>
</reference>
<feature type="region of interest" description="Disordered" evidence="1">
    <location>
        <begin position="1"/>
        <end position="70"/>
    </location>
</feature>
<dbReference type="Proteomes" id="UP001437256">
    <property type="component" value="Unassembled WGS sequence"/>
</dbReference>
<accession>A0ABR2Z5X3</accession>
<protein>
    <submittedName>
        <fullName evidence="2">Uncharacterized protein</fullName>
    </submittedName>
</protein>
<evidence type="ECO:0000313" key="2">
    <source>
        <dbReference type="EMBL" id="KAL0056936.1"/>
    </source>
</evidence>
<sequence length="290" mass="30898">MPGGFNNMFTSTPKTPSPPGQLSYAAAAATPVRPPAEPTTLSMSDTPPMQDSLPPVAVGDNQPQLYRSPSPVPTTTLFDNEGEVVMDLSPDVVSPTDAAETFNTEEEGSKDKGKRHQAPRTTVDGRTPALATQRPPANAGFPPTHGLTTADIYRNINRDQLAGWLKDEDANCLVDALGVGSTDTDLVQQDIRALLSGATNAPPNSFRVSAPSRASMDEPPPTTFLISGLPQDIINNLVENDVLATNQLHGDQRFAIRFTPLNPPLTDFLGLVTGLSLNKDEVEQAIEAVH</sequence>
<organism evidence="2 3">
    <name type="scientific">Marasmius tenuissimus</name>
    <dbReference type="NCBI Taxonomy" id="585030"/>
    <lineage>
        <taxon>Eukaryota</taxon>
        <taxon>Fungi</taxon>
        <taxon>Dikarya</taxon>
        <taxon>Basidiomycota</taxon>
        <taxon>Agaricomycotina</taxon>
        <taxon>Agaricomycetes</taxon>
        <taxon>Agaricomycetidae</taxon>
        <taxon>Agaricales</taxon>
        <taxon>Marasmiineae</taxon>
        <taxon>Marasmiaceae</taxon>
        <taxon>Marasmius</taxon>
    </lineage>
</organism>
<dbReference type="EMBL" id="JBBXMP010000804">
    <property type="protein sequence ID" value="KAL0056936.1"/>
    <property type="molecule type" value="Genomic_DNA"/>
</dbReference>